<dbReference type="Proteomes" id="UP000694892">
    <property type="component" value="Chromosome 8S"/>
</dbReference>
<accession>A0A974C1V2</accession>
<reference evidence="2" key="1">
    <citation type="journal article" date="2016" name="Nature">
        <title>Genome evolution in the allotetraploid frog Xenopus laevis.</title>
        <authorList>
            <person name="Session A.M."/>
            <person name="Uno Y."/>
            <person name="Kwon T."/>
            <person name="Chapman J.A."/>
            <person name="Toyoda A."/>
            <person name="Takahashi S."/>
            <person name="Fukui A."/>
            <person name="Hikosaka A."/>
            <person name="Suzuki A."/>
            <person name="Kondo M."/>
            <person name="van Heeringen S.J."/>
            <person name="Quigley I."/>
            <person name="Heinz S."/>
            <person name="Ogino H."/>
            <person name="Ochi H."/>
            <person name="Hellsten U."/>
            <person name="Lyons J.B."/>
            <person name="Simakov O."/>
            <person name="Putnam N."/>
            <person name="Stites J."/>
            <person name="Kuroki Y."/>
            <person name="Tanaka T."/>
            <person name="Michiue T."/>
            <person name="Watanabe M."/>
            <person name="Bogdanovic O."/>
            <person name="Lister R."/>
            <person name="Georgiou G."/>
            <person name="Paranjpe S.S."/>
            <person name="van Kruijsbergen I."/>
            <person name="Shu S."/>
            <person name="Carlson J."/>
            <person name="Kinoshita T."/>
            <person name="Ohta Y."/>
            <person name="Mawaribuchi S."/>
            <person name="Jenkins J."/>
            <person name="Grimwood J."/>
            <person name="Schmutz J."/>
            <person name="Mitros T."/>
            <person name="Mozaffari S.V."/>
            <person name="Suzuki Y."/>
            <person name="Haramoto Y."/>
            <person name="Yamamoto T.S."/>
            <person name="Takagi C."/>
            <person name="Heald R."/>
            <person name="Miller K."/>
            <person name="Haudenschild C."/>
            <person name="Kitzman J."/>
            <person name="Nakayama T."/>
            <person name="Izutsu Y."/>
            <person name="Robert J."/>
            <person name="Fortriede J."/>
            <person name="Burns K."/>
            <person name="Lotay V."/>
            <person name="Karimi K."/>
            <person name="Yasuoka Y."/>
            <person name="Dichmann D.S."/>
            <person name="Flajnik M.F."/>
            <person name="Houston D.W."/>
            <person name="Shendure J."/>
            <person name="DuPasquier L."/>
            <person name="Vize P.D."/>
            <person name="Zorn A.M."/>
            <person name="Ito M."/>
            <person name="Marcotte E.M."/>
            <person name="Wallingford J.B."/>
            <person name="Ito Y."/>
            <person name="Asashima M."/>
            <person name="Ueno N."/>
            <person name="Matsuda Y."/>
            <person name="Veenstra G.J."/>
            <person name="Fujiyama A."/>
            <person name="Harland R.M."/>
            <person name="Taira M."/>
            <person name="Rokhsar D.S."/>
        </authorList>
    </citation>
    <scope>NUCLEOTIDE SEQUENCE [LARGE SCALE GENOMIC DNA]</scope>
    <source>
        <strain evidence="2">J</strain>
    </source>
</reference>
<evidence type="ECO:0000313" key="2">
    <source>
        <dbReference type="Proteomes" id="UP000694892"/>
    </source>
</evidence>
<dbReference type="EMBL" id="CM004481">
    <property type="protein sequence ID" value="OCT64776.1"/>
    <property type="molecule type" value="Genomic_DNA"/>
</dbReference>
<evidence type="ECO:0000313" key="1">
    <source>
        <dbReference type="EMBL" id="OCT64776.1"/>
    </source>
</evidence>
<gene>
    <name evidence="1" type="ORF">XELAEV_18041015mg</name>
</gene>
<protein>
    <submittedName>
        <fullName evidence="1">Uncharacterized protein</fullName>
    </submittedName>
</protein>
<name>A0A974C1V2_XENLA</name>
<dbReference type="AlphaFoldDB" id="A0A974C1V2"/>
<proteinExistence type="predicted"/>
<organism evidence="1 2">
    <name type="scientific">Xenopus laevis</name>
    <name type="common">African clawed frog</name>
    <dbReference type="NCBI Taxonomy" id="8355"/>
    <lineage>
        <taxon>Eukaryota</taxon>
        <taxon>Metazoa</taxon>
        <taxon>Chordata</taxon>
        <taxon>Craniata</taxon>
        <taxon>Vertebrata</taxon>
        <taxon>Euteleostomi</taxon>
        <taxon>Amphibia</taxon>
        <taxon>Batrachia</taxon>
        <taxon>Anura</taxon>
        <taxon>Pipoidea</taxon>
        <taxon>Pipidae</taxon>
        <taxon>Xenopodinae</taxon>
        <taxon>Xenopus</taxon>
        <taxon>Xenopus</taxon>
    </lineage>
</organism>
<sequence length="73" mass="7823">MPPAAPLMGSQMPPQRVCFVSASLNGSVPSLVQSPAPQPFLDQKCSLQWVHILTSGPRKVHLSSLMVLAQNSQ</sequence>